<evidence type="ECO:0000256" key="1">
    <source>
        <dbReference type="SAM" id="Phobius"/>
    </source>
</evidence>
<evidence type="ECO:0000313" key="2">
    <source>
        <dbReference type="EMBL" id="TMM30653.1"/>
    </source>
</evidence>
<comment type="caution">
    <text evidence="2">The sequence shown here is derived from an EMBL/GenBank/DDBJ whole genome shotgun (WGS) entry which is preliminary data.</text>
</comment>
<dbReference type="Proteomes" id="UP000307140">
    <property type="component" value="Unassembled WGS sequence"/>
</dbReference>
<sequence length="110" mass="12667">MMFAHNLIPFPFFRQLNAYDLLMFALGSMVIISILNFYYNRIPKSNSSKDELKTPIYDSKDILLQSNSLDANFIIAEKTTSTFVKVFVFILITLVAFTPLHQLLGVEHFL</sequence>
<keyword evidence="1" id="KW-0472">Membrane</keyword>
<feature type="transmembrane region" description="Helical" evidence="1">
    <location>
        <begin position="21"/>
        <end position="39"/>
    </location>
</feature>
<feature type="transmembrane region" description="Helical" evidence="1">
    <location>
        <begin position="83"/>
        <end position="104"/>
    </location>
</feature>
<keyword evidence="3" id="KW-1185">Reference proteome</keyword>
<gene>
    <name evidence="2" type="ORF">FDT66_07780</name>
</gene>
<reference evidence="2 3" key="1">
    <citation type="submission" date="2019-05" db="EMBL/GenBank/DDBJ databases">
        <title>Polaribacter aestuariivivens sp. nov., isolated from a tidal flat.</title>
        <authorList>
            <person name="Yoon J.-H."/>
        </authorList>
    </citation>
    <scope>NUCLEOTIDE SEQUENCE [LARGE SCALE GENOMIC DNA]</scope>
    <source>
        <strain evidence="2 3">DBTF-3</strain>
    </source>
</reference>
<name>A0A5S3N5S2_9FLAO</name>
<keyword evidence="1" id="KW-1133">Transmembrane helix</keyword>
<dbReference type="OrthoDB" id="1202661at2"/>
<dbReference type="EMBL" id="VANR01000003">
    <property type="protein sequence ID" value="TMM30653.1"/>
    <property type="molecule type" value="Genomic_DNA"/>
</dbReference>
<keyword evidence="1" id="KW-0812">Transmembrane</keyword>
<protein>
    <submittedName>
        <fullName evidence="2">Uncharacterized protein</fullName>
    </submittedName>
</protein>
<evidence type="ECO:0000313" key="3">
    <source>
        <dbReference type="Proteomes" id="UP000307140"/>
    </source>
</evidence>
<organism evidence="2 3">
    <name type="scientific">Polaribacter aestuariivivens</name>
    <dbReference type="NCBI Taxonomy" id="2304626"/>
    <lineage>
        <taxon>Bacteria</taxon>
        <taxon>Pseudomonadati</taxon>
        <taxon>Bacteroidota</taxon>
        <taxon>Flavobacteriia</taxon>
        <taxon>Flavobacteriales</taxon>
        <taxon>Flavobacteriaceae</taxon>
    </lineage>
</organism>
<proteinExistence type="predicted"/>
<accession>A0A5S3N5S2</accession>
<dbReference type="AlphaFoldDB" id="A0A5S3N5S2"/>
<dbReference type="RefSeq" id="WP_138535603.1">
    <property type="nucleotide sequence ID" value="NZ_VANR01000003.1"/>
</dbReference>